<dbReference type="Pfam" id="PF20098">
    <property type="entry name" value="DUF6488"/>
    <property type="match status" value="1"/>
</dbReference>
<dbReference type="AlphaFoldDB" id="A0A3B0YWD0"/>
<name>A0A3B0YWD0_9ZZZZ</name>
<dbReference type="EMBL" id="UOFP01000089">
    <property type="protein sequence ID" value="VAW85345.1"/>
    <property type="molecule type" value="Genomic_DNA"/>
</dbReference>
<organism evidence="2">
    <name type="scientific">hydrothermal vent metagenome</name>
    <dbReference type="NCBI Taxonomy" id="652676"/>
    <lineage>
        <taxon>unclassified sequences</taxon>
        <taxon>metagenomes</taxon>
        <taxon>ecological metagenomes</taxon>
    </lineage>
</organism>
<accession>A0A3B0YWD0</accession>
<sequence>MLKPTILLFITSLLFFGTTVAGEGHEHDSHGGHSHGEISSEKATEKALAKVQQLVNKGKVEASWAEVKASHVEQKTYGKGPEWVVTFNNSKATDESKRSLYLFFSLSGHYIAANHTGE</sequence>
<proteinExistence type="predicted"/>
<evidence type="ECO:0000313" key="2">
    <source>
        <dbReference type="EMBL" id="VAW85345.1"/>
    </source>
</evidence>
<reference evidence="2" key="1">
    <citation type="submission" date="2018-06" db="EMBL/GenBank/DDBJ databases">
        <authorList>
            <person name="Zhirakovskaya E."/>
        </authorList>
    </citation>
    <scope>NUCLEOTIDE SEQUENCE</scope>
</reference>
<evidence type="ECO:0000256" key="1">
    <source>
        <dbReference type="SAM" id="MobiDB-lite"/>
    </source>
</evidence>
<gene>
    <name evidence="2" type="ORF">MNBD_GAMMA18-1222</name>
</gene>
<feature type="region of interest" description="Disordered" evidence="1">
    <location>
        <begin position="24"/>
        <end position="43"/>
    </location>
</feature>
<protein>
    <submittedName>
        <fullName evidence="2">Uncharacterized protein</fullName>
    </submittedName>
</protein>
<dbReference type="InterPro" id="IPR045503">
    <property type="entry name" value="DUF6488"/>
</dbReference>